<comment type="caution">
    <text evidence="1">The sequence shown here is derived from an EMBL/GenBank/DDBJ whole genome shotgun (WGS) entry which is preliminary data.</text>
</comment>
<organism evidence="1 2">
    <name type="scientific">Henosepilachna vigintioctopunctata</name>
    <dbReference type="NCBI Taxonomy" id="420089"/>
    <lineage>
        <taxon>Eukaryota</taxon>
        <taxon>Metazoa</taxon>
        <taxon>Ecdysozoa</taxon>
        <taxon>Arthropoda</taxon>
        <taxon>Hexapoda</taxon>
        <taxon>Insecta</taxon>
        <taxon>Pterygota</taxon>
        <taxon>Neoptera</taxon>
        <taxon>Endopterygota</taxon>
        <taxon>Coleoptera</taxon>
        <taxon>Polyphaga</taxon>
        <taxon>Cucujiformia</taxon>
        <taxon>Coccinelloidea</taxon>
        <taxon>Coccinellidae</taxon>
        <taxon>Epilachninae</taxon>
        <taxon>Epilachnini</taxon>
        <taxon>Henosepilachna</taxon>
    </lineage>
</organism>
<protein>
    <submittedName>
        <fullName evidence="1">Uncharacterized protein</fullName>
    </submittedName>
</protein>
<dbReference type="AlphaFoldDB" id="A0AAW1UVW5"/>
<evidence type="ECO:0000313" key="1">
    <source>
        <dbReference type="EMBL" id="KAK9884617.1"/>
    </source>
</evidence>
<gene>
    <name evidence="1" type="ORF">WA026_007457</name>
</gene>
<reference evidence="1 2" key="1">
    <citation type="submission" date="2023-03" db="EMBL/GenBank/DDBJ databases">
        <title>Genome insight into feeding habits of ladybird beetles.</title>
        <authorList>
            <person name="Li H.-S."/>
            <person name="Huang Y.-H."/>
            <person name="Pang H."/>
        </authorList>
    </citation>
    <scope>NUCLEOTIDE SEQUENCE [LARGE SCALE GENOMIC DNA]</scope>
    <source>
        <strain evidence="1">SYSU_2023b</strain>
        <tissue evidence="1">Whole body</tissue>
    </source>
</reference>
<evidence type="ECO:0000313" key="2">
    <source>
        <dbReference type="Proteomes" id="UP001431783"/>
    </source>
</evidence>
<proteinExistence type="predicted"/>
<name>A0AAW1UVW5_9CUCU</name>
<sequence length="156" mass="17308">MEVLRSSWVLRRCSGTLTLDLIYREKSQGLKSGRPPNGFTQGELEPEEHLENTFFITYQQFCLIAGPKNGAAGHVLKDRLTTFYTLLKSLGNNSWATVILNTSSGTVARSKALIVAVPHSTFFDLMLTTENLATQLLPSKTYLLTSPPNNVKPNHL</sequence>
<keyword evidence="2" id="KW-1185">Reference proteome</keyword>
<accession>A0AAW1UVW5</accession>
<dbReference type="Proteomes" id="UP001431783">
    <property type="component" value="Unassembled WGS sequence"/>
</dbReference>
<dbReference type="EMBL" id="JARQZJ010000093">
    <property type="protein sequence ID" value="KAK9884617.1"/>
    <property type="molecule type" value="Genomic_DNA"/>
</dbReference>